<sequence length="33" mass="3978">MTLLNELKREFNTAIIMITHDLAWSRVFAIRSW</sequence>
<gene>
    <name evidence="1" type="primary">oppD_2</name>
    <name evidence="1" type="ORF">NCTC8261_03436</name>
</gene>
<protein>
    <submittedName>
        <fullName evidence="1">Oligopeptide transport ATP-binding protein OppD</fullName>
    </submittedName>
</protein>
<dbReference type="Proteomes" id="UP000254712">
    <property type="component" value="Unassembled WGS sequence"/>
</dbReference>
<dbReference type="EMBL" id="UGXT01000002">
    <property type="protein sequence ID" value="SUH37147.1"/>
    <property type="molecule type" value="Genomic_DNA"/>
</dbReference>
<organism evidence="1 2">
    <name type="scientific">Salmonella enterica I</name>
    <dbReference type="NCBI Taxonomy" id="59201"/>
    <lineage>
        <taxon>Bacteria</taxon>
        <taxon>Pseudomonadati</taxon>
        <taxon>Pseudomonadota</taxon>
        <taxon>Gammaproteobacteria</taxon>
        <taxon>Enterobacterales</taxon>
        <taxon>Enterobacteriaceae</taxon>
        <taxon>Salmonella</taxon>
    </lineage>
</organism>
<proteinExistence type="predicted"/>
<reference evidence="1 2" key="1">
    <citation type="submission" date="2018-06" db="EMBL/GenBank/DDBJ databases">
        <authorList>
            <consortium name="Pathogen Informatics"/>
            <person name="Doyle S."/>
        </authorList>
    </citation>
    <scope>NUCLEOTIDE SEQUENCE [LARGE SCALE GENOMIC DNA]</scope>
    <source>
        <strain evidence="1 2">NCTC8261</strain>
    </source>
</reference>
<name>A0A379WSR2_SALET</name>
<accession>A0A379WSR2</accession>
<dbReference type="GO" id="GO:0005524">
    <property type="term" value="F:ATP binding"/>
    <property type="evidence" value="ECO:0007669"/>
    <property type="project" value="UniProtKB-KW"/>
</dbReference>
<evidence type="ECO:0000313" key="1">
    <source>
        <dbReference type="EMBL" id="SUH37147.1"/>
    </source>
</evidence>
<evidence type="ECO:0000313" key="2">
    <source>
        <dbReference type="Proteomes" id="UP000254712"/>
    </source>
</evidence>
<dbReference type="AlphaFoldDB" id="A0A379WSR2"/>
<keyword evidence="1" id="KW-0547">Nucleotide-binding</keyword>
<keyword evidence="1" id="KW-0067">ATP-binding</keyword>